<evidence type="ECO:0000313" key="3">
    <source>
        <dbReference type="Ensembl" id="ENSOTSP00005099745.2"/>
    </source>
</evidence>
<dbReference type="InterPro" id="IPR029526">
    <property type="entry name" value="PGBD"/>
</dbReference>
<proteinExistence type="predicted"/>
<sequence length="638" mass="71904">VIMASKAVKAKAKSKYMDLHEIISEIEGESDTEFPDDLSDCVSSLDSNFEDMFMHGEDAILDCPSDSDWEPPLKGAGPSSRTPAVSGSTPTPALQGVKSVIKKRRWGRAKPAIREEEGRWHSVLEEDVLPTPPVFRPKRPTGPQLDMTSKYSPMQLFQLFFTSAVVDSLVSNTNKYGAKKQAGKKEGWKPISISDFFGFMSMVIYMGLVKLKSLKDYWKTASLYQLPFPSTVISCKRFMTISGALYISDPEVDEDNEKKRGTARFDRLCKIKPLYPSIVEACKTYFQPAQNISIDERMVASKARIGLKQYMRNKPTKWGYKLFVLADSVCAYTCNFFVYEGKSSFATGKGLSYDSVMQLLDFQLLGKGYKLFVDNFYTSPTLFTELRKRDVWACGTIRPNRVGFPKTKVNDMPKRAERGTMRWIREDGLLFVKWMDTREVVMCSSIHKSFSGDHVVRRVKDAAGAWTTKNVPIPEAIKDYNKCMGGVDLSDALIGYYNVLHKTMKWYKTFFYHFVDIAVVNAFILQKEMAQSCGHPPISQLAFRELLIHELASYSKSTVAPSVPSTSGPSAPTSSVHLPRFISAGMNVPQGKKGTVGRRRCVLCHRKCPITCTSCSVTLCFTAERDCYWAWHQKNNIV</sequence>
<dbReference type="Ensembl" id="ENSOTST00005107905.2">
    <property type="protein sequence ID" value="ENSOTSP00005099745.2"/>
    <property type="gene ID" value="ENSOTSG00005046031.2"/>
</dbReference>
<dbReference type="Proteomes" id="UP000694402">
    <property type="component" value="Unassembled WGS sequence"/>
</dbReference>
<feature type="region of interest" description="Disordered" evidence="1">
    <location>
        <begin position="64"/>
        <end position="96"/>
    </location>
</feature>
<evidence type="ECO:0000256" key="1">
    <source>
        <dbReference type="SAM" id="MobiDB-lite"/>
    </source>
</evidence>
<keyword evidence="4" id="KW-1185">Reference proteome</keyword>
<name>A0A8C8K251_ONCTS</name>
<feature type="domain" description="PiggyBac transposable element-derived protein" evidence="2">
    <location>
        <begin position="152"/>
        <end position="523"/>
    </location>
</feature>
<feature type="compositionally biased region" description="Polar residues" evidence="1">
    <location>
        <begin position="79"/>
        <end position="92"/>
    </location>
</feature>
<dbReference type="AlphaFoldDB" id="A0A8C8K251"/>
<dbReference type="Pfam" id="PF13843">
    <property type="entry name" value="DDE_Tnp_1_7"/>
    <property type="match status" value="1"/>
</dbReference>
<gene>
    <name evidence="3" type="primary">CDC40</name>
</gene>
<organism evidence="3 4">
    <name type="scientific">Oncorhynchus tshawytscha</name>
    <name type="common">Chinook salmon</name>
    <name type="synonym">Salmo tshawytscha</name>
    <dbReference type="NCBI Taxonomy" id="74940"/>
    <lineage>
        <taxon>Eukaryota</taxon>
        <taxon>Metazoa</taxon>
        <taxon>Chordata</taxon>
        <taxon>Craniata</taxon>
        <taxon>Vertebrata</taxon>
        <taxon>Euteleostomi</taxon>
        <taxon>Actinopterygii</taxon>
        <taxon>Neopterygii</taxon>
        <taxon>Teleostei</taxon>
        <taxon>Protacanthopterygii</taxon>
        <taxon>Salmoniformes</taxon>
        <taxon>Salmonidae</taxon>
        <taxon>Salmoninae</taxon>
        <taxon>Oncorhynchus</taxon>
    </lineage>
</organism>
<accession>A0A8C8K251</accession>
<reference evidence="3" key="1">
    <citation type="submission" date="2025-08" db="UniProtKB">
        <authorList>
            <consortium name="Ensembl"/>
        </authorList>
    </citation>
    <scope>IDENTIFICATION</scope>
</reference>
<reference evidence="3" key="2">
    <citation type="submission" date="2025-09" db="UniProtKB">
        <authorList>
            <consortium name="Ensembl"/>
        </authorList>
    </citation>
    <scope>IDENTIFICATION</scope>
</reference>
<evidence type="ECO:0000259" key="2">
    <source>
        <dbReference type="Pfam" id="PF13843"/>
    </source>
</evidence>
<dbReference type="PANTHER" id="PTHR46599">
    <property type="entry name" value="PIGGYBAC TRANSPOSABLE ELEMENT-DERIVED PROTEIN 4"/>
    <property type="match status" value="1"/>
</dbReference>
<evidence type="ECO:0000313" key="4">
    <source>
        <dbReference type="Proteomes" id="UP000694402"/>
    </source>
</evidence>
<protein>
    <recommendedName>
        <fullName evidence="2">PiggyBac transposable element-derived protein domain-containing protein</fullName>
    </recommendedName>
</protein>
<dbReference type="PANTHER" id="PTHR46599:SF3">
    <property type="entry name" value="PIGGYBAC TRANSPOSABLE ELEMENT-DERIVED PROTEIN 4"/>
    <property type="match status" value="1"/>
</dbReference>
<dbReference type="GeneTree" id="ENSGT00940000163467"/>